<evidence type="ECO:0000256" key="2">
    <source>
        <dbReference type="SAM" id="Phobius"/>
    </source>
</evidence>
<dbReference type="Proteomes" id="UP001501468">
    <property type="component" value="Unassembled WGS sequence"/>
</dbReference>
<dbReference type="RefSeq" id="WP_344949787.1">
    <property type="nucleotide sequence ID" value="NZ_BAABDC010000007.1"/>
</dbReference>
<comment type="caution">
    <text evidence="3">The sequence shown here is derived from an EMBL/GenBank/DDBJ whole genome shotgun (WGS) entry which is preliminary data.</text>
</comment>
<keyword evidence="2" id="KW-0472">Membrane</keyword>
<dbReference type="EMBL" id="BAABDC010000007">
    <property type="protein sequence ID" value="GAA3716025.1"/>
    <property type="molecule type" value="Genomic_DNA"/>
</dbReference>
<evidence type="ECO:0000256" key="1">
    <source>
        <dbReference type="SAM" id="MobiDB-lite"/>
    </source>
</evidence>
<keyword evidence="2" id="KW-1133">Transmembrane helix</keyword>
<feature type="compositionally biased region" description="Basic and acidic residues" evidence="1">
    <location>
        <begin position="9"/>
        <end position="27"/>
    </location>
</feature>
<feature type="transmembrane region" description="Helical" evidence="2">
    <location>
        <begin position="79"/>
        <end position="97"/>
    </location>
</feature>
<evidence type="ECO:0008006" key="5">
    <source>
        <dbReference type="Google" id="ProtNLM"/>
    </source>
</evidence>
<reference evidence="4" key="1">
    <citation type="journal article" date="2019" name="Int. J. Syst. Evol. Microbiol.">
        <title>The Global Catalogue of Microorganisms (GCM) 10K type strain sequencing project: providing services to taxonomists for standard genome sequencing and annotation.</title>
        <authorList>
            <consortium name="The Broad Institute Genomics Platform"/>
            <consortium name="The Broad Institute Genome Sequencing Center for Infectious Disease"/>
            <person name="Wu L."/>
            <person name="Ma J."/>
        </authorList>
    </citation>
    <scope>NUCLEOTIDE SEQUENCE [LARGE SCALE GENOMIC DNA]</scope>
    <source>
        <strain evidence="4">JCM 17125</strain>
    </source>
</reference>
<feature type="transmembrane region" description="Helical" evidence="2">
    <location>
        <begin position="104"/>
        <end position="124"/>
    </location>
</feature>
<protein>
    <recommendedName>
        <fullName evidence="5">DoxX family membrane protein</fullName>
    </recommendedName>
</protein>
<feature type="transmembrane region" description="Helical" evidence="2">
    <location>
        <begin position="32"/>
        <end position="51"/>
    </location>
</feature>
<organism evidence="3 4">
    <name type="scientific">Terrabacter ginsenosidimutans</name>
    <dbReference type="NCBI Taxonomy" id="490575"/>
    <lineage>
        <taxon>Bacteria</taxon>
        <taxon>Bacillati</taxon>
        <taxon>Actinomycetota</taxon>
        <taxon>Actinomycetes</taxon>
        <taxon>Micrococcales</taxon>
        <taxon>Intrasporangiaceae</taxon>
        <taxon>Terrabacter</taxon>
    </lineage>
</organism>
<sequence>MVTIGSHRSTLESKENQESNDHTRPHRSDPAYQAYAVLRTAFVVAPIIFGLDKFTDLLVHWDQYLAPVLSRPLPVTPHQAMYAVGVIEVVAGLVVAFHPRLGALVVAAWLGGIIVNLLLLPGFYDVALRDFGLLLAAVALQRLATRFDPRPLLWPLRRA</sequence>
<proteinExistence type="predicted"/>
<gene>
    <name evidence="3" type="ORF">GCM10022399_35790</name>
</gene>
<evidence type="ECO:0000313" key="3">
    <source>
        <dbReference type="EMBL" id="GAA3716025.1"/>
    </source>
</evidence>
<name>A0ABP7EB60_9MICO</name>
<feature type="region of interest" description="Disordered" evidence="1">
    <location>
        <begin position="1"/>
        <end position="27"/>
    </location>
</feature>
<keyword evidence="4" id="KW-1185">Reference proteome</keyword>
<keyword evidence="2" id="KW-0812">Transmembrane</keyword>
<accession>A0ABP7EB60</accession>
<evidence type="ECO:0000313" key="4">
    <source>
        <dbReference type="Proteomes" id="UP001501468"/>
    </source>
</evidence>